<protein>
    <recommendedName>
        <fullName evidence="5">SURF1-like protein</fullName>
    </recommendedName>
</protein>
<feature type="transmembrane region" description="Helical" evidence="5">
    <location>
        <begin position="267"/>
        <end position="285"/>
    </location>
</feature>
<evidence type="ECO:0000313" key="7">
    <source>
        <dbReference type="Proteomes" id="UP000027265"/>
    </source>
</evidence>
<keyword evidence="2 5" id="KW-0812">Transmembrane</keyword>
<comment type="subcellular location">
    <subcellularLocation>
        <location evidence="1">Membrane</location>
    </subcellularLocation>
    <subcellularLocation>
        <location evidence="5">Mitochondrion inner membrane</location>
        <topology evidence="5">Multi-pass membrane protein</topology>
    </subcellularLocation>
</comment>
<gene>
    <name evidence="6" type="ORF">JAAARDRAFT_374054</name>
</gene>
<keyword evidence="5" id="KW-0999">Mitochondrion inner membrane</keyword>
<dbReference type="STRING" id="933084.A0A067QIF6"/>
<evidence type="ECO:0000313" key="6">
    <source>
        <dbReference type="EMBL" id="KDQ63307.1"/>
    </source>
</evidence>
<dbReference type="HOGENOM" id="CLU_047737_3_1_1"/>
<keyword evidence="5" id="KW-0496">Mitochondrion</keyword>
<comment type="function">
    <text evidence="5">Probably involved in the biogenesis of the COX complex.</text>
</comment>
<sequence>MSSILRGLRGFARTSQLKTGQHRWGRRNLSASEAEVPPKSTFYAPRRNPLFSPTMIVVGIIPFFTFALGTWQVERLKWKIALIDELEEKLQRDPIFLPNRVNLAVIPEFTHRKVILRGVWDHAHSMLIGPRVRDGVHGYHLVTPLKRPGGSTILINRGFVAKDKVAVSLRGEGDDGREHEVLGMLRMGHVRNYFTPDNHPEKGEWFWADTDAMAEYAGGARADVQPVFVDEVFEGHGGEATYRVSRGIPVGRLATIDVRNAHASYVVTWYSLSALTSAMFVVLLLKQRRAVKGLPRYT</sequence>
<evidence type="ECO:0000256" key="3">
    <source>
        <dbReference type="ARBA" id="ARBA00022989"/>
    </source>
</evidence>
<dbReference type="GO" id="GO:0005743">
    <property type="term" value="C:mitochondrial inner membrane"/>
    <property type="evidence" value="ECO:0007669"/>
    <property type="project" value="UniProtKB-SubCell"/>
</dbReference>
<name>A0A067QIF6_9AGAM</name>
<comment type="similarity">
    <text evidence="5">Belongs to the SURF1 family.</text>
</comment>
<dbReference type="EMBL" id="KL197710">
    <property type="protein sequence ID" value="KDQ63307.1"/>
    <property type="molecule type" value="Genomic_DNA"/>
</dbReference>
<proteinExistence type="inferred from homology"/>
<evidence type="ECO:0000256" key="5">
    <source>
        <dbReference type="RuleBase" id="RU363076"/>
    </source>
</evidence>
<evidence type="ECO:0000256" key="1">
    <source>
        <dbReference type="ARBA" id="ARBA00004370"/>
    </source>
</evidence>
<dbReference type="AlphaFoldDB" id="A0A067QIF6"/>
<dbReference type="GO" id="GO:0033617">
    <property type="term" value="P:mitochondrial respiratory chain complex IV assembly"/>
    <property type="evidence" value="ECO:0007669"/>
    <property type="project" value="TreeGrafter"/>
</dbReference>
<dbReference type="InterPro" id="IPR045214">
    <property type="entry name" value="Surf1/Surf4"/>
</dbReference>
<feature type="transmembrane region" description="Helical" evidence="5">
    <location>
        <begin position="50"/>
        <end position="71"/>
    </location>
</feature>
<dbReference type="OrthoDB" id="10040024at2759"/>
<dbReference type="CDD" id="cd06662">
    <property type="entry name" value="SURF1"/>
    <property type="match status" value="1"/>
</dbReference>
<keyword evidence="3 5" id="KW-1133">Transmembrane helix</keyword>
<dbReference type="PANTHER" id="PTHR23427">
    <property type="entry name" value="SURFEIT LOCUS PROTEIN"/>
    <property type="match status" value="1"/>
</dbReference>
<organism evidence="6 7">
    <name type="scientific">Jaapia argillacea MUCL 33604</name>
    <dbReference type="NCBI Taxonomy" id="933084"/>
    <lineage>
        <taxon>Eukaryota</taxon>
        <taxon>Fungi</taxon>
        <taxon>Dikarya</taxon>
        <taxon>Basidiomycota</taxon>
        <taxon>Agaricomycotina</taxon>
        <taxon>Agaricomycetes</taxon>
        <taxon>Agaricomycetidae</taxon>
        <taxon>Jaapiales</taxon>
        <taxon>Jaapiaceae</taxon>
        <taxon>Jaapia</taxon>
    </lineage>
</organism>
<dbReference type="PANTHER" id="PTHR23427:SF2">
    <property type="entry name" value="SURFEIT LOCUS PROTEIN 1"/>
    <property type="match status" value="1"/>
</dbReference>
<dbReference type="InParanoid" id="A0A067QIF6"/>
<dbReference type="PROSITE" id="PS50895">
    <property type="entry name" value="SURF1"/>
    <property type="match status" value="1"/>
</dbReference>
<accession>A0A067QIF6</accession>
<reference evidence="7" key="1">
    <citation type="journal article" date="2014" name="Proc. Natl. Acad. Sci. U.S.A.">
        <title>Extensive sampling of basidiomycete genomes demonstrates inadequacy of the white-rot/brown-rot paradigm for wood decay fungi.</title>
        <authorList>
            <person name="Riley R."/>
            <person name="Salamov A.A."/>
            <person name="Brown D.W."/>
            <person name="Nagy L.G."/>
            <person name="Floudas D."/>
            <person name="Held B.W."/>
            <person name="Levasseur A."/>
            <person name="Lombard V."/>
            <person name="Morin E."/>
            <person name="Otillar R."/>
            <person name="Lindquist E.A."/>
            <person name="Sun H."/>
            <person name="LaButti K.M."/>
            <person name="Schmutz J."/>
            <person name="Jabbour D."/>
            <person name="Luo H."/>
            <person name="Baker S.E."/>
            <person name="Pisabarro A.G."/>
            <person name="Walton J.D."/>
            <person name="Blanchette R.A."/>
            <person name="Henrissat B."/>
            <person name="Martin F."/>
            <person name="Cullen D."/>
            <person name="Hibbett D.S."/>
            <person name="Grigoriev I.V."/>
        </authorList>
    </citation>
    <scope>NUCLEOTIDE SEQUENCE [LARGE SCALE GENOMIC DNA]</scope>
    <source>
        <strain evidence="7">MUCL 33604</strain>
    </source>
</reference>
<keyword evidence="7" id="KW-1185">Reference proteome</keyword>
<evidence type="ECO:0000256" key="4">
    <source>
        <dbReference type="ARBA" id="ARBA00023136"/>
    </source>
</evidence>
<dbReference type="Proteomes" id="UP000027265">
    <property type="component" value="Unassembled WGS sequence"/>
</dbReference>
<dbReference type="InterPro" id="IPR002994">
    <property type="entry name" value="Surf1/Shy1"/>
</dbReference>
<dbReference type="Pfam" id="PF02104">
    <property type="entry name" value="SURF1"/>
    <property type="match status" value="1"/>
</dbReference>
<dbReference type="FunCoup" id="A0A067QIF6">
    <property type="interactions" value="373"/>
</dbReference>
<keyword evidence="4 5" id="KW-0472">Membrane</keyword>
<evidence type="ECO:0000256" key="2">
    <source>
        <dbReference type="ARBA" id="ARBA00022692"/>
    </source>
</evidence>